<protein>
    <submittedName>
        <fullName evidence="1">Uncharacterized protein</fullName>
    </submittedName>
</protein>
<evidence type="ECO:0000313" key="2">
    <source>
        <dbReference type="Proteomes" id="UP001222027"/>
    </source>
</evidence>
<gene>
    <name evidence="1" type="ORF">OPV22_021361</name>
</gene>
<keyword evidence="2" id="KW-1185">Reference proteome</keyword>
<proteinExistence type="predicted"/>
<dbReference type="Proteomes" id="UP001222027">
    <property type="component" value="Unassembled WGS sequence"/>
</dbReference>
<name>A0AAV8QCU9_ENSVE</name>
<dbReference type="PANTHER" id="PTHR33674:SF8">
    <property type="entry name" value="OS01G0833400 PROTEIN"/>
    <property type="match status" value="1"/>
</dbReference>
<reference evidence="1 2" key="1">
    <citation type="submission" date="2022-12" db="EMBL/GenBank/DDBJ databases">
        <title>Chromosome-scale assembly of the Ensete ventricosum genome.</title>
        <authorList>
            <person name="Dussert Y."/>
            <person name="Stocks J."/>
            <person name="Wendawek A."/>
            <person name="Woldeyes F."/>
            <person name="Nichols R.A."/>
            <person name="Borrell J.S."/>
        </authorList>
    </citation>
    <scope>NUCLEOTIDE SEQUENCE [LARGE SCALE GENOMIC DNA]</scope>
    <source>
        <strain evidence="2">cv. Maze</strain>
        <tissue evidence="1">Seeds</tissue>
    </source>
</reference>
<dbReference type="InterPro" id="IPR045282">
    <property type="entry name" value="At4g08330-like"/>
</dbReference>
<accession>A0AAV8QCU9</accession>
<dbReference type="PANTHER" id="PTHR33674">
    <property type="entry name" value="METHIONINE-S-OXIDE REDUCTASE"/>
    <property type="match status" value="1"/>
</dbReference>
<dbReference type="EMBL" id="JAQQAF010000006">
    <property type="protein sequence ID" value="KAJ8477634.1"/>
    <property type="molecule type" value="Genomic_DNA"/>
</dbReference>
<sequence>MFNGSRDIISSSQRHVFYSCGRCGYALNLSSSNLNTAGIGAEYRRAIRKGVVSFLAIDETRFTQADELRCLPYFRSRRSWGLLRRRTRLLCGGCGCLIGVAYRGDAPSDDNESAAPLFA</sequence>
<dbReference type="Pfam" id="PF24046">
    <property type="entry name" value="At4g08330"/>
    <property type="match status" value="1"/>
</dbReference>
<dbReference type="AlphaFoldDB" id="A0AAV8QCU9"/>
<organism evidence="1 2">
    <name type="scientific">Ensete ventricosum</name>
    <name type="common">Abyssinian banana</name>
    <name type="synonym">Musa ensete</name>
    <dbReference type="NCBI Taxonomy" id="4639"/>
    <lineage>
        <taxon>Eukaryota</taxon>
        <taxon>Viridiplantae</taxon>
        <taxon>Streptophyta</taxon>
        <taxon>Embryophyta</taxon>
        <taxon>Tracheophyta</taxon>
        <taxon>Spermatophyta</taxon>
        <taxon>Magnoliopsida</taxon>
        <taxon>Liliopsida</taxon>
        <taxon>Zingiberales</taxon>
        <taxon>Musaceae</taxon>
        <taxon>Ensete</taxon>
    </lineage>
</organism>
<comment type="caution">
    <text evidence="1">The sequence shown here is derived from an EMBL/GenBank/DDBJ whole genome shotgun (WGS) entry which is preliminary data.</text>
</comment>
<evidence type="ECO:0000313" key="1">
    <source>
        <dbReference type="EMBL" id="KAJ8477634.1"/>
    </source>
</evidence>